<dbReference type="InterPro" id="IPR024119">
    <property type="entry name" value="TF_DEAF-1"/>
</dbReference>
<protein>
    <submittedName>
        <fullName evidence="3">MYND-type domain-containing protein</fullName>
    </submittedName>
</protein>
<evidence type="ECO:0000313" key="4">
    <source>
        <dbReference type="Proteomes" id="UP000485058"/>
    </source>
</evidence>
<dbReference type="Pfam" id="PF14737">
    <property type="entry name" value="DUF4470"/>
    <property type="match status" value="1"/>
</dbReference>
<dbReference type="PANTHER" id="PTHR10237">
    <property type="entry name" value="DEFORMED EPIDERMAL AUTOREGULATORY FACTOR 1 HOMOLOG SUPPRESSIN"/>
    <property type="match status" value="1"/>
</dbReference>
<comment type="caution">
    <text evidence="3">The sequence shown here is derived from an EMBL/GenBank/DDBJ whole genome shotgun (WGS) entry which is preliminary data.</text>
</comment>
<dbReference type="AlphaFoldDB" id="A0A699YRA3"/>
<name>A0A699YRA3_HAELA</name>
<proteinExistence type="predicted"/>
<dbReference type="InterPro" id="IPR027974">
    <property type="entry name" value="DUF4470"/>
</dbReference>
<dbReference type="GO" id="GO:0005634">
    <property type="term" value="C:nucleus"/>
    <property type="evidence" value="ECO:0007669"/>
    <property type="project" value="TreeGrafter"/>
</dbReference>
<feature type="non-terminal residue" evidence="3">
    <location>
        <position position="841"/>
    </location>
</feature>
<feature type="compositionally biased region" description="Polar residues" evidence="1">
    <location>
        <begin position="276"/>
        <end position="285"/>
    </location>
</feature>
<accession>A0A699YRA3</accession>
<feature type="region of interest" description="Disordered" evidence="1">
    <location>
        <begin position="273"/>
        <end position="294"/>
    </location>
</feature>
<gene>
    <name evidence="3" type="ORF">HaLaN_07740</name>
</gene>
<dbReference type="EMBL" id="BLLF01000469">
    <property type="protein sequence ID" value="GFH12111.1"/>
    <property type="molecule type" value="Genomic_DNA"/>
</dbReference>
<organism evidence="3 4">
    <name type="scientific">Haematococcus lacustris</name>
    <name type="common">Green alga</name>
    <name type="synonym">Haematococcus pluvialis</name>
    <dbReference type="NCBI Taxonomy" id="44745"/>
    <lineage>
        <taxon>Eukaryota</taxon>
        <taxon>Viridiplantae</taxon>
        <taxon>Chlorophyta</taxon>
        <taxon>core chlorophytes</taxon>
        <taxon>Chlorophyceae</taxon>
        <taxon>CS clade</taxon>
        <taxon>Chlamydomonadales</taxon>
        <taxon>Haematococcaceae</taxon>
        <taxon>Haematococcus</taxon>
    </lineage>
</organism>
<evidence type="ECO:0000259" key="2">
    <source>
        <dbReference type="Pfam" id="PF14737"/>
    </source>
</evidence>
<evidence type="ECO:0000313" key="3">
    <source>
        <dbReference type="EMBL" id="GFH12111.1"/>
    </source>
</evidence>
<dbReference type="Proteomes" id="UP000485058">
    <property type="component" value="Unassembled WGS sequence"/>
</dbReference>
<reference evidence="3 4" key="1">
    <citation type="submission" date="2020-02" db="EMBL/GenBank/DDBJ databases">
        <title>Draft genome sequence of Haematococcus lacustris strain NIES-144.</title>
        <authorList>
            <person name="Morimoto D."/>
            <person name="Nakagawa S."/>
            <person name="Yoshida T."/>
            <person name="Sawayama S."/>
        </authorList>
    </citation>
    <scope>NUCLEOTIDE SEQUENCE [LARGE SCALE GENOMIC DNA]</scope>
    <source>
        <strain evidence="3 4">NIES-144</strain>
    </source>
</reference>
<feature type="region of interest" description="Disordered" evidence="1">
    <location>
        <begin position="604"/>
        <end position="623"/>
    </location>
</feature>
<sequence>MFACRLLGRVRITPRGRLSATSAVPIGRRILFELDELYYPIGNTKAVSWLNPHPYAIDHSGHCRVLSLGCGDPRNLLLTLGSLNPAGPLATATPQPATKASSCSYLELHANDHNPSIIARNMVLLALATEVDPASPTDMQLLFDMWYNLLWDKGSQVEARFKATIQHILDGRYPWMQVPRPSDMRKVHEVLRWWLEDAGQSTPAHILEIRQAAGGSAAGVGPGQQERLHRTRQAAALSHDHSASWDLDEADEENAISSKITLPLAKTIPCKERLSSSEPVTQTVRPSARVQPHGSIHTKQPFAELPAALQDLLQTCLRGCLPPHRRLRRTQKFANPSKATVTSFDVDATDQARSEPLLCETLPFNVQSEMLGTVLNKQDGGSMGGVLKADFLAWGQLGSLRGHQEQQWSKSTAESAVVNCTMLPPFETPVSRWTAHYDLQFMRGWAPLELHELQSVARPDQLASALQAAATAARARPAVEEAPLPGPWGAFPPCPAPPVDKAGARSEYRPALLNQTYQPGMLARACMVRMAAACVAMQRNARLGGPGEVVPMQLPPAGHSRPGASTGRSGVPAQLCFWLGDCLQLCQGPDLEQHWAHRPAAQPTVVGAPQQAQQEHPLPQPAEQPPLMFHVIDTSNVADHAGLLNLLIATQPRLAPHPLARLITCSMTWTLSFKSMREYLQSCLSCPPSMYPTLLGLRLVTDITAGRPQPLGMAVQLRAVLQDPRPLVWSKSVAAVGSAALSLSLMQSQQQLLAAGRLQCRDPQPGPRLALEPSRAVVQEVPAVEVLAATPGLALSNGLVDGSVPPRLETGALELHLEVLTRSCTPQVRQAYIRVSVEWCK</sequence>
<feature type="domain" description="DUF4470" evidence="2">
    <location>
        <begin position="40"/>
        <end position="151"/>
    </location>
</feature>
<dbReference type="PANTHER" id="PTHR10237:SF14">
    <property type="entry name" value="MYND-TYPE DOMAIN-CONTAINING PROTEIN"/>
    <property type="match status" value="1"/>
</dbReference>
<evidence type="ECO:0000256" key="1">
    <source>
        <dbReference type="SAM" id="MobiDB-lite"/>
    </source>
</evidence>
<dbReference type="GO" id="GO:0000981">
    <property type="term" value="F:DNA-binding transcription factor activity, RNA polymerase II-specific"/>
    <property type="evidence" value="ECO:0007669"/>
    <property type="project" value="TreeGrafter"/>
</dbReference>
<keyword evidence="4" id="KW-1185">Reference proteome</keyword>